<proteinExistence type="predicted"/>
<dbReference type="Proteomes" id="UP000290657">
    <property type="component" value="Unassembled WGS sequence"/>
</dbReference>
<keyword evidence="1" id="KW-1133">Transmembrane helix</keyword>
<dbReference type="AlphaFoldDB" id="A0A4Q0XSS2"/>
<organism evidence="2 3">
    <name type="scientific">Candidatus Marinarcus aquaticus</name>
    <dbReference type="NCBI Taxonomy" id="2044504"/>
    <lineage>
        <taxon>Bacteria</taxon>
        <taxon>Pseudomonadati</taxon>
        <taxon>Campylobacterota</taxon>
        <taxon>Epsilonproteobacteria</taxon>
        <taxon>Campylobacterales</taxon>
        <taxon>Arcobacteraceae</taxon>
        <taxon>Candidatus Marinarcus</taxon>
    </lineage>
</organism>
<keyword evidence="3" id="KW-1185">Reference proteome</keyword>
<feature type="transmembrane region" description="Helical" evidence="1">
    <location>
        <begin position="45"/>
        <end position="71"/>
    </location>
</feature>
<dbReference type="RefSeq" id="WP_128996608.1">
    <property type="nucleotide sequence ID" value="NZ_PDKN01000006.1"/>
</dbReference>
<evidence type="ECO:0000256" key="1">
    <source>
        <dbReference type="SAM" id="Phobius"/>
    </source>
</evidence>
<keyword evidence="1" id="KW-0812">Transmembrane</keyword>
<protein>
    <submittedName>
        <fullName evidence="2">Uncharacterized protein</fullName>
    </submittedName>
</protein>
<name>A0A4Q0XSS2_9BACT</name>
<comment type="caution">
    <text evidence="2">The sequence shown here is derived from an EMBL/GenBank/DDBJ whole genome shotgun (WGS) entry which is preliminary data.</text>
</comment>
<dbReference type="OrthoDB" id="5347428at2"/>
<keyword evidence="1" id="KW-0472">Membrane</keyword>
<reference evidence="2 3" key="1">
    <citation type="submission" date="2017-10" db="EMBL/GenBank/DDBJ databases">
        <title>Genomics of the genus Arcobacter.</title>
        <authorList>
            <person name="Perez-Cataluna A."/>
            <person name="Figueras M.J."/>
        </authorList>
    </citation>
    <scope>NUCLEOTIDE SEQUENCE [LARGE SCALE GENOMIC DNA]</scope>
    <source>
        <strain evidence="2 3">CECT 8987</strain>
    </source>
</reference>
<sequence>MVIEKFSQNIINSGILRLYIATGFFGSLIFFVINADLFTPIEMMFGIVAVTVVLKGIANIMLALLVGLFSLDNKRDELEFKHNTDKIDSLLADLTIQESSAN</sequence>
<evidence type="ECO:0000313" key="2">
    <source>
        <dbReference type="EMBL" id="RXJ56265.1"/>
    </source>
</evidence>
<gene>
    <name evidence="2" type="ORF">CRV04_09485</name>
</gene>
<evidence type="ECO:0000313" key="3">
    <source>
        <dbReference type="Proteomes" id="UP000290657"/>
    </source>
</evidence>
<feature type="transmembrane region" description="Helical" evidence="1">
    <location>
        <begin position="15"/>
        <end position="33"/>
    </location>
</feature>
<accession>A0A4Q0XSS2</accession>
<dbReference type="EMBL" id="PDKN01000006">
    <property type="protein sequence ID" value="RXJ56265.1"/>
    <property type="molecule type" value="Genomic_DNA"/>
</dbReference>